<comment type="caution">
    <text evidence="6">The sequence shown here is derived from an EMBL/GenBank/DDBJ whole genome shotgun (WGS) entry which is preliminary data.</text>
</comment>
<evidence type="ECO:0000256" key="3">
    <source>
        <dbReference type="ARBA" id="ARBA00013368"/>
    </source>
</evidence>
<dbReference type="Gene3D" id="3.40.50.300">
    <property type="entry name" value="P-loop containing nucleotide triphosphate hydrolases"/>
    <property type="match status" value="2"/>
</dbReference>
<dbReference type="EMBL" id="BQXY01000011">
    <property type="protein sequence ID" value="GKU27304.1"/>
    <property type="molecule type" value="Genomic_DNA"/>
</dbReference>
<evidence type="ECO:0000256" key="1">
    <source>
        <dbReference type="ARBA" id="ARBA00006930"/>
    </source>
</evidence>
<protein>
    <recommendedName>
        <fullName evidence="3">Nuclease SbcCD subunit C</fullName>
    </recommendedName>
</protein>
<dbReference type="RefSeq" id="WP_261854174.1">
    <property type="nucleotide sequence ID" value="NZ_BQXY01000011.1"/>
</dbReference>
<evidence type="ECO:0000313" key="7">
    <source>
        <dbReference type="Proteomes" id="UP001057868"/>
    </source>
</evidence>
<dbReference type="PANTHER" id="PTHR32114">
    <property type="entry name" value="ABC TRANSPORTER ABCH.3"/>
    <property type="match status" value="1"/>
</dbReference>
<proteinExistence type="inferred from homology"/>
<feature type="domain" description="Rad50/SbcC-type AAA" evidence="5">
    <location>
        <begin position="5"/>
        <end position="213"/>
    </location>
</feature>
<gene>
    <name evidence="6" type="primary">sbcC</name>
    <name evidence="6" type="ORF">CFOLD11_41310</name>
</gene>
<sequence length="1046" mass="120089">MRPIKLTICAFGPYADEQTIDFEALKDKNIFLITGPTGAGKTTIFDAISFALYGEASGSSRDKDSLRSDFALDDNVTFVELEFELRGKIYRIKRYPQQLKRKARGEGYTLKGAEAEFILPNGNVITKVNNVDEKISEVLGISKQQFKQIVMLPQGEFRKLLEAESVEREAIFRKIFGTEAFLEIQNRLDIQRKKLYGEIMNVSNERKTYIKNIDCGDDEKLVILINAEDLNIIEILSESKLNIEQDESKVSKIRVTLEEAIKEQDKLQKEIFQGQEINKKLDNNKTLKETLNIELEKKDIYISKESSLVSARSASEVRQVEQVLEDKISDKRSKDNVIKQNIVNLENITKVMEEAKLKLENVAKREEEKNKLLSDISILKSYEIKVKDYEGKKKNLIELNNSIKLKDKLRTDLKQKLIVLKKTIEEKNFLVRQLQKEQTELSSREIDLANKKIQIDELRNLYKYYQEYSKAFLAYDTEKKEYAGIELKFKKEKQEYEHLDELFKKGQAGLLSKELVQGMPCPVCGSTEHPSPATIVKEVPTESELKILKESFDKINQEYQNKLQKLSALNASLIELEKRYKEQEEKLQGVLLEDFLGLNINNKLKNIAEAGKTLAVEYDVLNKQVEKLKNNLVLKEKIDIEIDKLNKEYESEASSQEKLDNEYTELFGKIKAEQELLNSIENEIPESIRSLSALQNRIISNEKLIEDIVNSLNKAQQDFNKATTNKASAEAELKTQKDNVKEIENQIIVIQEKLNVKIIECGFKDFDHYKAAFLTMEDMKTLEKQLKEYNENLKSLQDRYDASVKDIENLNYIKLDDLNNEIIVLKDREKVIRENEKKISFRINTNIKALSKIEELTNLISDQEEKYSKVAELARVVNGDNAERVTFERYVLAAYFDEIIEAANSRLYKMAGGRFILRRKEEKGKGRKQEGLELEVFDNYTGKARHVKTLSGGEGFKASLCLALGLADVIQAYAGGINLDTMFVDEGFGTLDPESLDNAIQCLIDLQQGGRLVGIISHVPELKERIDSRLEITPAREGSKAKFNFI</sequence>
<feature type="coiled-coil region" evidence="4">
    <location>
        <begin position="345"/>
        <end position="440"/>
    </location>
</feature>
<dbReference type="AlphaFoldDB" id="A0A9W5Y678"/>
<comment type="similarity">
    <text evidence="1">Belongs to the SMC family. SbcC subfamily.</text>
</comment>
<accession>A0A9W5Y678</accession>
<dbReference type="Proteomes" id="UP001057868">
    <property type="component" value="Unassembled WGS sequence"/>
</dbReference>
<dbReference type="Pfam" id="PF13476">
    <property type="entry name" value="AAA_23"/>
    <property type="match status" value="1"/>
</dbReference>
<dbReference type="Pfam" id="PF13558">
    <property type="entry name" value="SbcC_Walker_B"/>
    <property type="match status" value="1"/>
</dbReference>
<keyword evidence="4" id="KW-0175">Coiled coil</keyword>
<dbReference type="InterPro" id="IPR027417">
    <property type="entry name" value="P-loop_NTPase"/>
</dbReference>
<feature type="coiled-coil region" evidence="4">
    <location>
        <begin position="545"/>
        <end position="873"/>
    </location>
</feature>
<feature type="coiled-coil region" evidence="4">
    <location>
        <begin position="243"/>
        <end position="270"/>
    </location>
</feature>
<dbReference type="InterPro" id="IPR038729">
    <property type="entry name" value="Rad50/SbcC_AAA"/>
</dbReference>
<evidence type="ECO:0000256" key="4">
    <source>
        <dbReference type="SAM" id="Coils"/>
    </source>
</evidence>
<name>A0A9W5Y678_9CLOT</name>
<dbReference type="GO" id="GO:0006302">
    <property type="term" value="P:double-strand break repair"/>
    <property type="evidence" value="ECO:0007669"/>
    <property type="project" value="InterPro"/>
</dbReference>
<organism evidence="6 7">
    <name type="scientific">Clostridium folliculivorans</name>
    <dbReference type="NCBI Taxonomy" id="2886038"/>
    <lineage>
        <taxon>Bacteria</taxon>
        <taxon>Bacillati</taxon>
        <taxon>Bacillota</taxon>
        <taxon>Clostridia</taxon>
        <taxon>Eubacteriales</taxon>
        <taxon>Clostridiaceae</taxon>
        <taxon>Clostridium</taxon>
    </lineage>
</organism>
<evidence type="ECO:0000256" key="2">
    <source>
        <dbReference type="ARBA" id="ARBA00011322"/>
    </source>
</evidence>
<dbReference type="SUPFAM" id="SSF52540">
    <property type="entry name" value="P-loop containing nucleoside triphosphate hydrolases"/>
    <property type="match status" value="1"/>
</dbReference>
<comment type="subunit">
    <text evidence="2">Heterodimer of SbcC and SbcD.</text>
</comment>
<evidence type="ECO:0000313" key="6">
    <source>
        <dbReference type="EMBL" id="GKU27304.1"/>
    </source>
</evidence>
<evidence type="ECO:0000259" key="5">
    <source>
        <dbReference type="Pfam" id="PF13476"/>
    </source>
</evidence>
<keyword evidence="7" id="KW-1185">Reference proteome</keyword>
<reference evidence="6" key="1">
    <citation type="journal article" date="2023" name="Int. J. Syst. Evol. Microbiol.">
        <title>&lt;i&gt;Clostridium folliculivorans&lt;/i&gt; sp. nov., isolated from soil samples of an organic paddy in Japan.</title>
        <authorList>
            <person name="Tazawa J."/>
            <person name="Kobayashi H."/>
            <person name="Tanizawa Y."/>
            <person name="Uchino A."/>
            <person name="Tanaka F."/>
            <person name="Urashima Y."/>
            <person name="Miura S."/>
            <person name="Sakamoto M."/>
            <person name="Ohkuma M."/>
            <person name="Tohno M."/>
        </authorList>
    </citation>
    <scope>NUCLEOTIDE SEQUENCE</scope>
    <source>
        <strain evidence="6">D1-1</strain>
    </source>
</reference>
<dbReference type="GO" id="GO:0016887">
    <property type="term" value="F:ATP hydrolysis activity"/>
    <property type="evidence" value="ECO:0007669"/>
    <property type="project" value="InterPro"/>
</dbReference>
<dbReference type="PANTHER" id="PTHR32114:SF2">
    <property type="entry name" value="ABC TRANSPORTER ABCH.3"/>
    <property type="match status" value="1"/>
</dbReference>